<dbReference type="Proteomes" id="UP001173174">
    <property type="component" value="Unassembled WGS sequence"/>
</dbReference>
<feature type="binding site" evidence="7">
    <location>
        <position position="20"/>
    </location>
    <ligand>
        <name>S-adenosyl-L-methionine</name>
        <dbReference type="ChEBI" id="CHEBI:59789"/>
    </ligand>
</feature>
<feature type="binding site" evidence="7">
    <location>
        <position position="193"/>
    </location>
    <ligand>
        <name>S-adenosyl-L-methionine</name>
        <dbReference type="ChEBI" id="CHEBI:59789"/>
    </ligand>
</feature>
<dbReference type="SUPFAM" id="SSF53335">
    <property type="entry name" value="S-adenosyl-L-methionine-dependent methyltransferases"/>
    <property type="match status" value="1"/>
</dbReference>
<evidence type="ECO:0000313" key="9">
    <source>
        <dbReference type="EMBL" id="MDN3191052.1"/>
    </source>
</evidence>
<dbReference type="Gene3D" id="1.10.1020.10">
    <property type="entry name" value="Adenine-specific Methyltransferase, Domain 2"/>
    <property type="match status" value="1"/>
</dbReference>
<feature type="binding site" evidence="7">
    <location>
        <position position="61"/>
    </location>
    <ligand>
        <name>S-adenosyl-L-methionine</name>
        <dbReference type="ChEBI" id="CHEBI:59789"/>
    </ligand>
</feature>
<name>A0AAW7KBR5_ENTFL</name>
<dbReference type="GO" id="GO:1904047">
    <property type="term" value="F:S-adenosyl-L-methionine binding"/>
    <property type="evidence" value="ECO:0007669"/>
    <property type="project" value="TreeGrafter"/>
</dbReference>
<evidence type="ECO:0000256" key="2">
    <source>
        <dbReference type="ARBA" id="ARBA00011900"/>
    </source>
</evidence>
<reference evidence="9" key="2">
    <citation type="submission" date="2023-03" db="EMBL/GenBank/DDBJ databases">
        <authorList>
            <person name="Zajac M."/>
            <person name="Kwit R."/>
            <person name="Wasyl D."/>
        </authorList>
    </citation>
    <scope>NUCLEOTIDE SEQUENCE</scope>
    <source>
        <strain evidence="9">691B_2</strain>
    </source>
</reference>
<comment type="catalytic activity">
    <reaction evidence="6 8">
        <text>a 2'-deoxyadenosine in DNA + S-adenosyl-L-methionine = an N(6)-methyl-2'-deoxyadenosine in DNA + S-adenosyl-L-homocysteine + H(+)</text>
        <dbReference type="Rhea" id="RHEA:15197"/>
        <dbReference type="Rhea" id="RHEA-COMP:12418"/>
        <dbReference type="Rhea" id="RHEA-COMP:12419"/>
        <dbReference type="ChEBI" id="CHEBI:15378"/>
        <dbReference type="ChEBI" id="CHEBI:57856"/>
        <dbReference type="ChEBI" id="CHEBI:59789"/>
        <dbReference type="ChEBI" id="CHEBI:90615"/>
        <dbReference type="ChEBI" id="CHEBI:90616"/>
        <dbReference type="EC" id="2.1.1.72"/>
    </reaction>
</comment>
<evidence type="ECO:0000256" key="6">
    <source>
        <dbReference type="ARBA" id="ARBA00047942"/>
    </source>
</evidence>
<proteinExistence type="inferred from homology"/>
<dbReference type="GO" id="GO:0009007">
    <property type="term" value="F:site-specific DNA-methyltransferase (adenine-specific) activity"/>
    <property type="evidence" value="ECO:0007669"/>
    <property type="project" value="UniProtKB-UniRule"/>
</dbReference>
<dbReference type="PROSITE" id="PS00092">
    <property type="entry name" value="N6_MTASE"/>
    <property type="match status" value="1"/>
</dbReference>
<comment type="similarity">
    <text evidence="1 8">Belongs to the N(4)/N(6)-methyltransferase family.</text>
</comment>
<dbReference type="PANTHER" id="PTHR30481">
    <property type="entry name" value="DNA ADENINE METHYLASE"/>
    <property type="match status" value="1"/>
</dbReference>
<dbReference type="PRINTS" id="PR00505">
    <property type="entry name" value="D12N6MTFRASE"/>
</dbReference>
<evidence type="ECO:0000256" key="3">
    <source>
        <dbReference type="ARBA" id="ARBA00022603"/>
    </source>
</evidence>
<dbReference type="EMBL" id="JAREWH010000001">
    <property type="protein sequence ID" value="MDN3191052.1"/>
    <property type="molecule type" value="Genomic_DNA"/>
</dbReference>
<evidence type="ECO:0000256" key="4">
    <source>
        <dbReference type="ARBA" id="ARBA00022679"/>
    </source>
</evidence>
<dbReference type="InterPro" id="IPR012327">
    <property type="entry name" value="MeTrfase_D12"/>
</dbReference>
<accession>A0AAW7KBR5</accession>
<dbReference type="Pfam" id="PF02086">
    <property type="entry name" value="MethyltransfD12"/>
    <property type="match status" value="1"/>
</dbReference>
<evidence type="ECO:0000313" key="10">
    <source>
        <dbReference type="Proteomes" id="UP001173174"/>
    </source>
</evidence>
<dbReference type="GO" id="GO:0006298">
    <property type="term" value="P:mismatch repair"/>
    <property type="evidence" value="ECO:0007669"/>
    <property type="project" value="TreeGrafter"/>
</dbReference>
<evidence type="ECO:0000256" key="7">
    <source>
        <dbReference type="PIRSR" id="PIRSR000398-1"/>
    </source>
</evidence>
<gene>
    <name evidence="9" type="ORF">P0E79_00935</name>
</gene>
<dbReference type="AlphaFoldDB" id="A0AAW7KBR5"/>
<comment type="caution">
    <text evidence="9">The sequence shown here is derived from an EMBL/GenBank/DDBJ whole genome shotgun (WGS) entry which is preliminary data.</text>
</comment>
<evidence type="ECO:0000256" key="1">
    <source>
        <dbReference type="ARBA" id="ARBA00006594"/>
    </source>
</evidence>
<reference evidence="9" key="1">
    <citation type="journal article" date="2023" name="Pathogens">
        <title>Prevalence of Enterococcus spp. and the Whole-Genome Characteristics of Enterococcus faecium and Enterococcus faecalis Strains Isolated from Free-Living Birds in Poland.</title>
        <authorList>
            <person name="Kwit R."/>
            <person name="Zajac M."/>
            <person name="Smialowska-Weglinska A."/>
            <person name="Skarzynska M."/>
            <person name="Bomba A."/>
            <person name="Lalak A."/>
            <person name="Skrzypiec E."/>
            <person name="Wojdat D."/>
            <person name="Koza W."/>
            <person name="Mikos-Wojewoda E."/>
            <person name="Pasim P."/>
            <person name="Skora M."/>
            <person name="Polak M."/>
            <person name="Wiacek J."/>
            <person name="Wasyl D."/>
        </authorList>
    </citation>
    <scope>NUCLEOTIDE SEQUENCE</scope>
    <source>
        <strain evidence="9">691B_2</strain>
    </source>
</reference>
<keyword evidence="5 8" id="KW-0949">S-adenosyl-L-methionine</keyword>
<dbReference type="PANTHER" id="PTHR30481:SF3">
    <property type="entry name" value="DNA ADENINE METHYLASE"/>
    <property type="match status" value="1"/>
</dbReference>
<keyword evidence="4 8" id="KW-0808">Transferase</keyword>
<keyword evidence="3 8" id="KW-0489">Methyltransferase</keyword>
<dbReference type="InterPro" id="IPR029063">
    <property type="entry name" value="SAM-dependent_MTases_sf"/>
</dbReference>
<dbReference type="GO" id="GO:0009307">
    <property type="term" value="P:DNA restriction-modification system"/>
    <property type="evidence" value="ECO:0007669"/>
    <property type="project" value="InterPro"/>
</dbReference>
<sequence length="290" mass="33585">MSKINKNPLVKPFVKWAGGKRQLMSEITKYKPQSYKKFVEPFVGGGSVFMELQNPKTIINDFNSELINSYIIIRDNVNELVQELEKHKENDSKEYFYELREWDRNGILEKKTDVERAGRFIYLNKTCFNGLFRVNSQGQFNVPYGNYKNPNIVNREVLIADSKFLNKSGIKILNGDFEKAAKTARKGDFVYFDPPYASLDDTQNFVGYTFNGFDFKEQERLRDLFVELDKKGCFVMLSNSSSKIIHELYCDYKDTTVIIGASRNINSKANGRGKVDEVLIMNYNFNSSKM</sequence>
<evidence type="ECO:0000256" key="5">
    <source>
        <dbReference type="ARBA" id="ARBA00022691"/>
    </source>
</evidence>
<protein>
    <recommendedName>
        <fullName evidence="2 8">Site-specific DNA-methyltransferase (adenine-specific)</fullName>
        <ecNumber evidence="2 8">2.1.1.72</ecNumber>
    </recommendedName>
</protein>
<evidence type="ECO:0000256" key="8">
    <source>
        <dbReference type="RuleBase" id="RU361257"/>
    </source>
</evidence>
<dbReference type="RefSeq" id="WP_289866190.1">
    <property type="nucleotide sequence ID" value="NZ_JAREVC010000001.1"/>
</dbReference>
<feature type="binding site" evidence="7">
    <location>
        <position position="16"/>
    </location>
    <ligand>
        <name>S-adenosyl-L-methionine</name>
        <dbReference type="ChEBI" id="CHEBI:59789"/>
    </ligand>
</feature>
<dbReference type="InterPro" id="IPR002052">
    <property type="entry name" value="DNA_methylase_N6_adenine_CS"/>
</dbReference>
<dbReference type="EC" id="2.1.1.72" evidence="2 8"/>
<dbReference type="GO" id="GO:0032259">
    <property type="term" value="P:methylation"/>
    <property type="evidence" value="ECO:0007669"/>
    <property type="project" value="UniProtKB-KW"/>
</dbReference>
<dbReference type="InterPro" id="IPR012263">
    <property type="entry name" value="M_m6A_EcoRV"/>
</dbReference>
<organism evidence="9 10">
    <name type="scientific">Enterococcus faecalis</name>
    <name type="common">Streptococcus faecalis</name>
    <dbReference type="NCBI Taxonomy" id="1351"/>
    <lineage>
        <taxon>Bacteria</taxon>
        <taxon>Bacillati</taxon>
        <taxon>Bacillota</taxon>
        <taxon>Bacilli</taxon>
        <taxon>Lactobacillales</taxon>
        <taxon>Enterococcaceae</taxon>
        <taxon>Enterococcus</taxon>
    </lineage>
</organism>
<dbReference type="GO" id="GO:0043565">
    <property type="term" value="F:sequence-specific DNA binding"/>
    <property type="evidence" value="ECO:0007669"/>
    <property type="project" value="TreeGrafter"/>
</dbReference>
<dbReference type="Gene3D" id="3.40.50.150">
    <property type="entry name" value="Vaccinia Virus protein VP39"/>
    <property type="match status" value="1"/>
</dbReference>
<dbReference type="NCBIfam" id="TIGR00571">
    <property type="entry name" value="dam"/>
    <property type="match status" value="1"/>
</dbReference>
<dbReference type="PIRSF" id="PIRSF000398">
    <property type="entry name" value="M_m6A_EcoRV"/>
    <property type="match status" value="1"/>
</dbReference>
<dbReference type="InterPro" id="IPR023095">
    <property type="entry name" value="Ade_MeTrfase_dom_2"/>
</dbReference>